<dbReference type="CDD" id="cd07773">
    <property type="entry name" value="ASKHA_NBD_FGGY_FK"/>
    <property type="match status" value="1"/>
</dbReference>
<organism evidence="5 6">
    <name type="scientific">Candidatus Pullichristensenella stercorigallinarum</name>
    <dbReference type="NCBI Taxonomy" id="2840909"/>
    <lineage>
        <taxon>Bacteria</taxon>
        <taxon>Bacillati</taxon>
        <taxon>Bacillota</taxon>
        <taxon>Clostridia</taxon>
        <taxon>Candidatus Pullichristensenella</taxon>
    </lineage>
</organism>
<evidence type="ECO:0000259" key="4">
    <source>
        <dbReference type="Pfam" id="PF00370"/>
    </source>
</evidence>
<dbReference type="AlphaFoldDB" id="A0A9D1CVZ8"/>
<name>A0A9D1CVZ8_9FIRM</name>
<sequence>MISLGVDIGGTGAKCVAFDDHGAQLALSYIEYPNPPGKANLEPQVLSDSVVRVIRDCVQALPARDAVAAITVSSFGESFVPIDEHGAPLTDIIMYFANSGSGEFDELVRRVGEETFMRVARILPDASYSLAKMLYTLRTAERPVWKFLPIAAYVCYRLSGAVMTDVSLACRTLLYDVEKREWSRELLEASGVALDQLPDVCPTGTAVGFLRPEIAQALSLPENVRVVIGSHDQIVNALACGVCEHGDGVDVSGTCECIEPLFAGIPGDFGFTRENFACVP</sequence>
<evidence type="ECO:0000256" key="1">
    <source>
        <dbReference type="ARBA" id="ARBA00009156"/>
    </source>
</evidence>
<comment type="caution">
    <text evidence="5">The sequence shown here is derived from an EMBL/GenBank/DDBJ whole genome shotgun (WGS) entry which is preliminary data.</text>
</comment>
<feature type="domain" description="Carbohydrate kinase FGGY N-terminal" evidence="4">
    <location>
        <begin position="3"/>
        <end position="238"/>
    </location>
</feature>
<dbReference type="GO" id="GO:0005975">
    <property type="term" value="P:carbohydrate metabolic process"/>
    <property type="evidence" value="ECO:0007669"/>
    <property type="project" value="InterPro"/>
</dbReference>
<dbReference type="Proteomes" id="UP000824260">
    <property type="component" value="Unassembled WGS sequence"/>
</dbReference>
<protein>
    <recommendedName>
        <fullName evidence="4">Carbohydrate kinase FGGY N-terminal domain-containing protein</fullName>
    </recommendedName>
</protein>
<keyword evidence="2" id="KW-0808">Transferase</keyword>
<reference evidence="5" key="2">
    <citation type="journal article" date="2021" name="PeerJ">
        <title>Extensive microbial diversity within the chicken gut microbiome revealed by metagenomics and culture.</title>
        <authorList>
            <person name="Gilroy R."/>
            <person name="Ravi A."/>
            <person name="Getino M."/>
            <person name="Pursley I."/>
            <person name="Horton D.L."/>
            <person name="Alikhan N.F."/>
            <person name="Baker D."/>
            <person name="Gharbi K."/>
            <person name="Hall N."/>
            <person name="Watson M."/>
            <person name="Adriaenssens E.M."/>
            <person name="Foster-Nyarko E."/>
            <person name="Jarju S."/>
            <person name="Secka A."/>
            <person name="Antonio M."/>
            <person name="Oren A."/>
            <person name="Chaudhuri R.R."/>
            <person name="La Ragione R."/>
            <person name="Hildebrand F."/>
            <person name="Pallen M.J."/>
        </authorList>
    </citation>
    <scope>NUCLEOTIDE SEQUENCE</scope>
    <source>
        <strain evidence="5">ChiSjej6B24-2974</strain>
    </source>
</reference>
<dbReference type="EMBL" id="DVFZ01000041">
    <property type="protein sequence ID" value="HIQ82266.1"/>
    <property type="molecule type" value="Genomic_DNA"/>
</dbReference>
<dbReference type="InterPro" id="IPR043129">
    <property type="entry name" value="ATPase_NBD"/>
</dbReference>
<gene>
    <name evidence="5" type="ORF">IAA52_04110</name>
</gene>
<dbReference type="GO" id="GO:0016301">
    <property type="term" value="F:kinase activity"/>
    <property type="evidence" value="ECO:0007669"/>
    <property type="project" value="UniProtKB-KW"/>
</dbReference>
<evidence type="ECO:0000256" key="3">
    <source>
        <dbReference type="ARBA" id="ARBA00022777"/>
    </source>
</evidence>
<dbReference type="PANTHER" id="PTHR43095">
    <property type="entry name" value="SUGAR KINASE"/>
    <property type="match status" value="1"/>
</dbReference>
<evidence type="ECO:0000313" key="5">
    <source>
        <dbReference type="EMBL" id="HIQ82266.1"/>
    </source>
</evidence>
<dbReference type="Pfam" id="PF00370">
    <property type="entry name" value="FGGY_N"/>
    <property type="match status" value="1"/>
</dbReference>
<evidence type="ECO:0000313" key="6">
    <source>
        <dbReference type="Proteomes" id="UP000824260"/>
    </source>
</evidence>
<comment type="similarity">
    <text evidence="1">Belongs to the FGGY kinase family.</text>
</comment>
<accession>A0A9D1CVZ8</accession>
<dbReference type="Gene3D" id="3.30.420.40">
    <property type="match status" value="1"/>
</dbReference>
<dbReference type="InterPro" id="IPR050406">
    <property type="entry name" value="FGGY_Carb_Kinase"/>
</dbReference>
<reference evidence="5" key="1">
    <citation type="submission" date="2020-10" db="EMBL/GenBank/DDBJ databases">
        <authorList>
            <person name="Gilroy R."/>
        </authorList>
    </citation>
    <scope>NUCLEOTIDE SEQUENCE</scope>
    <source>
        <strain evidence="5">ChiSjej6B24-2974</strain>
    </source>
</reference>
<dbReference type="SUPFAM" id="SSF53067">
    <property type="entry name" value="Actin-like ATPase domain"/>
    <property type="match status" value="1"/>
</dbReference>
<dbReference type="InterPro" id="IPR018484">
    <property type="entry name" value="FGGY_N"/>
</dbReference>
<evidence type="ECO:0000256" key="2">
    <source>
        <dbReference type="ARBA" id="ARBA00022679"/>
    </source>
</evidence>
<proteinExistence type="inferred from homology"/>
<feature type="non-terminal residue" evidence="5">
    <location>
        <position position="280"/>
    </location>
</feature>
<keyword evidence="3" id="KW-0418">Kinase</keyword>